<reference evidence="8 9" key="1">
    <citation type="submission" date="2018-06" db="EMBL/GenBank/DDBJ databases">
        <title>The draft genome sequence of Crocinitomix sp. SM1701.</title>
        <authorList>
            <person name="Zhang X."/>
        </authorList>
    </citation>
    <scope>NUCLEOTIDE SEQUENCE [LARGE SCALE GENOMIC DNA]</scope>
    <source>
        <strain evidence="8 9">SM1701</strain>
    </source>
</reference>
<evidence type="ECO:0000256" key="5">
    <source>
        <dbReference type="ARBA" id="ARBA00022692"/>
    </source>
</evidence>
<protein>
    <submittedName>
        <fullName evidence="8">TolC family protein</fullName>
    </submittedName>
</protein>
<keyword evidence="4" id="KW-1134">Transmembrane beta strand</keyword>
<dbReference type="OrthoDB" id="9771205at2"/>
<dbReference type="InterPro" id="IPR003423">
    <property type="entry name" value="OMP_efflux"/>
</dbReference>
<dbReference type="InterPro" id="IPR051906">
    <property type="entry name" value="TolC-like"/>
</dbReference>
<keyword evidence="6" id="KW-0472">Membrane</keyword>
<dbReference type="Proteomes" id="UP000249248">
    <property type="component" value="Unassembled WGS sequence"/>
</dbReference>
<dbReference type="GO" id="GO:0015562">
    <property type="term" value="F:efflux transmembrane transporter activity"/>
    <property type="evidence" value="ECO:0007669"/>
    <property type="project" value="InterPro"/>
</dbReference>
<dbReference type="EMBL" id="QKSB01000002">
    <property type="protein sequence ID" value="PZE18100.1"/>
    <property type="molecule type" value="Genomic_DNA"/>
</dbReference>
<evidence type="ECO:0000313" key="8">
    <source>
        <dbReference type="EMBL" id="PZE18100.1"/>
    </source>
</evidence>
<dbReference type="RefSeq" id="WP_111062253.1">
    <property type="nucleotide sequence ID" value="NZ_JBHUCU010000002.1"/>
</dbReference>
<accession>A0A2W1N3F7</accession>
<dbReference type="AlphaFoldDB" id="A0A2W1N3F7"/>
<dbReference type="GO" id="GO:1990281">
    <property type="term" value="C:efflux pump complex"/>
    <property type="evidence" value="ECO:0007669"/>
    <property type="project" value="TreeGrafter"/>
</dbReference>
<evidence type="ECO:0000313" key="9">
    <source>
        <dbReference type="Proteomes" id="UP000249248"/>
    </source>
</evidence>
<dbReference type="PANTHER" id="PTHR30026">
    <property type="entry name" value="OUTER MEMBRANE PROTEIN TOLC"/>
    <property type="match status" value="1"/>
</dbReference>
<dbReference type="PANTHER" id="PTHR30026:SF20">
    <property type="entry name" value="OUTER MEMBRANE PROTEIN TOLC"/>
    <property type="match status" value="1"/>
</dbReference>
<organism evidence="8 9">
    <name type="scientific">Putridiphycobacter roseus</name>
    <dbReference type="NCBI Taxonomy" id="2219161"/>
    <lineage>
        <taxon>Bacteria</taxon>
        <taxon>Pseudomonadati</taxon>
        <taxon>Bacteroidota</taxon>
        <taxon>Flavobacteriia</taxon>
        <taxon>Flavobacteriales</taxon>
        <taxon>Crocinitomicaceae</taxon>
        <taxon>Putridiphycobacter</taxon>
    </lineage>
</organism>
<evidence type="ECO:0000256" key="3">
    <source>
        <dbReference type="ARBA" id="ARBA00022448"/>
    </source>
</evidence>
<comment type="subcellular location">
    <subcellularLocation>
        <location evidence="1">Cell outer membrane</location>
    </subcellularLocation>
</comment>
<evidence type="ECO:0000256" key="4">
    <source>
        <dbReference type="ARBA" id="ARBA00022452"/>
    </source>
</evidence>
<dbReference type="GO" id="GO:0009279">
    <property type="term" value="C:cell outer membrane"/>
    <property type="evidence" value="ECO:0007669"/>
    <property type="project" value="UniProtKB-SubCell"/>
</dbReference>
<keyword evidence="5" id="KW-0812">Transmembrane</keyword>
<comment type="similarity">
    <text evidence="2">Belongs to the outer membrane factor (OMF) (TC 1.B.17) family.</text>
</comment>
<evidence type="ECO:0000256" key="1">
    <source>
        <dbReference type="ARBA" id="ARBA00004442"/>
    </source>
</evidence>
<dbReference type="SUPFAM" id="SSF56954">
    <property type="entry name" value="Outer membrane efflux proteins (OEP)"/>
    <property type="match status" value="1"/>
</dbReference>
<dbReference type="GO" id="GO:0015288">
    <property type="term" value="F:porin activity"/>
    <property type="evidence" value="ECO:0007669"/>
    <property type="project" value="TreeGrafter"/>
</dbReference>
<name>A0A2W1N3F7_9FLAO</name>
<proteinExistence type="inferred from homology"/>
<evidence type="ECO:0000256" key="2">
    <source>
        <dbReference type="ARBA" id="ARBA00007613"/>
    </source>
</evidence>
<evidence type="ECO:0000256" key="7">
    <source>
        <dbReference type="ARBA" id="ARBA00023237"/>
    </source>
</evidence>
<keyword evidence="3" id="KW-0813">Transport</keyword>
<keyword evidence="7" id="KW-0998">Cell outer membrane</keyword>
<keyword evidence="9" id="KW-1185">Reference proteome</keyword>
<sequence>MKNLLIIGVLLFNTVGLTQEKLTLEQAIAIAMDKNYDIQIYENNLSQAANNQDIKNTGYLPTVSVSAGGNYSNNNAYVVRQTGEELNIDGIQSTAYNASIGVNYVLFNGMYRKHNFEKLKTAYELAGVQKQIQIDNTILNVYAAYYNIAKNTINLNSYEESFDISKNRLKRTEYQLKYGQKTSLDVLNAKVDVNNDSINLINGQIALDNEKRTLNYLLGFPVNQSFQVDESVEVNRLLDIDLITSNMKENNNIAKQYELNKNLAKYDVKLNQSGWMPQVSTAVSYGLNNGNYGPTSLFATQNATGLSAGLSLSWDVFDGGATSTKVQNAKIAVETQGLYQSQIELNLSNELANTWASYLNQLVIINTEEMNVEVANQNFLKTQEQYNLGQISSIDFRQAQLNLINAKVSLTTAMFNAKIAEIQLKKLEGTLINP</sequence>
<dbReference type="Gene3D" id="1.20.1600.10">
    <property type="entry name" value="Outer membrane efflux proteins (OEP)"/>
    <property type="match status" value="1"/>
</dbReference>
<gene>
    <name evidence="8" type="ORF">DNU06_05650</name>
</gene>
<evidence type="ECO:0000256" key="6">
    <source>
        <dbReference type="ARBA" id="ARBA00023136"/>
    </source>
</evidence>
<dbReference type="Pfam" id="PF02321">
    <property type="entry name" value="OEP"/>
    <property type="match status" value="2"/>
</dbReference>
<comment type="caution">
    <text evidence="8">The sequence shown here is derived from an EMBL/GenBank/DDBJ whole genome shotgun (WGS) entry which is preliminary data.</text>
</comment>